<organism evidence="2 3">
    <name type="scientific">Caulobacter vibrioides</name>
    <name type="common">Caulobacter crescentus</name>
    <dbReference type="NCBI Taxonomy" id="155892"/>
    <lineage>
        <taxon>Bacteria</taxon>
        <taxon>Pseudomonadati</taxon>
        <taxon>Pseudomonadota</taxon>
        <taxon>Alphaproteobacteria</taxon>
        <taxon>Caulobacterales</taxon>
        <taxon>Caulobacteraceae</taxon>
        <taxon>Caulobacter</taxon>
    </lineage>
</organism>
<feature type="transmembrane region" description="Helical" evidence="1">
    <location>
        <begin position="12"/>
        <end position="33"/>
    </location>
</feature>
<evidence type="ECO:0000313" key="2">
    <source>
        <dbReference type="EMBL" id="OYX02541.1"/>
    </source>
</evidence>
<proteinExistence type="predicted"/>
<gene>
    <name evidence="2" type="ORF">B7Z12_11920</name>
</gene>
<feature type="transmembrane region" description="Helical" evidence="1">
    <location>
        <begin position="206"/>
        <end position="224"/>
    </location>
</feature>
<dbReference type="EMBL" id="NCDQ01000183">
    <property type="protein sequence ID" value="OYX02541.1"/>
    <property type="molecule type" value="Genomic_DNA"/>
</dbReference>
<name>A0A258D411_CAUVI</name>
<accession>A0A258D411</accession>
<evidence type="ECO:0000256" key="1">
    <source>
        <dbReference type="SAM" id="Phobius"/>
    </source>
</evidence>
<feature type="transmembrane region" description="Helical" evidence="1">
    <location>
        <begin position="79"/>
        <end position="98"/>
    </location>
</feature>
<sequence>MSDTAIAPKRRFFFATAVIMAAIVVLSFPLTYYAPLVTGSKRFDLLHHVHGFAFFAWMGLYVWQTWLASRGRIAFHREIGLAGLVLAGAMIPLGYWMAQRAAELRIAAGTSDPYYGTWFNLTDLTLFAMLMLASVAMVTRKREWHRRLTYVATLCLVAPAATRWTLKFPLLAPLPLDIFSYLVMDPFLIALALYDRKATGRFHPATVLCVAMLLPLQISAAWIARSEWWSALAPTLIGPR</sequence>
<evidence type="ECO:0000313" key="3">
    <source>
        <dbReference type="Proteomes" id="UP000215616"/>
    </source>
</evidence>
<keyword evidence="1" id="KW-1133">Transmembrane helix</keyword>
<feature type="transmembrane region" description="Helical" evidence="1">
    <location>
        <begin position="118"/>
        <end position="136"/>
    </location>
</feature>
<reference evidence="2 3" key="1">
    <citation type="submission" date="2017-03" db="EMBL/GenBank/DDBJ databases">
        <title>Lifting the veil on microbial sulfur biogeochemistry in mining wastewaters.</title>
        <authorList>
            <person name="Kantor R.S."/>
            <person name="Colenbrander Nelson T."/>
            <person name="Marshall S."/>
            <person name="Bennett D."/>
            <person name="Apte S."/>
            <person name="Camacho D."/>
            <person name="Thomas B.C."/>
            <person name="Warren L.A."/>
            <person name="Banfield J.F."/>
        </authorList>
    </citation>
    <scope>NUCLEOTIDE SEQUENCE [LARGE SCALE GENOMIC DNA]</scope>
    <source>
        <strain evidence="2">32-67-7</strain>
    </source>
</reference>
<dbReference type="Proteomes" id="UP000215616">
    <property type="component" value="Unassembled WGS sequence"/>
</dbReference>
<feature type="transmembrane region" description="Helical" evidence="1">
    <location>
        <begin position="178"/>
        <end position="194"/>
    </location>
</feature>
<feature type="transmembrane region" description="Helical" evidence="1">
    <location>
        <begin position="148"/>
        <end position="166"/>
    </location>
</feature>
<keyword evidence="1" id="KW-0812">Transmembrane</keyword>
<feature type="transmembrane region" description="Helical" evidence="1">
    <location>
        <begin position="45"/>
        <end position="67"/>
    </location>
</feature>
<keyword evidence="1" id="KW-0472">Membrane</keyword>
<protein>
    <submittedName>
        <fullName evidence="2">Uncharacterized protein</fullName>
    </submittedName>
</protein>
<comment type="caution">
    <text evidence="2">The sequence shown here is derived from an EMBL/GenBank/DDBJ whole genome shotgun (WGS) entry which is preliminary data.</text>
</comment>
<dbReference type="AlphaFoldDB" id="A0A258D411"/>